<feature type="signal peptide" evidence="1">
    <location>
        <begin position="1"/>
        <end position="31"/>
    </location>
</feature>
<feature type="chain" id="PRO_5016868685" evidence="1">
    <location>
        <begin position="32"/>
        <end position="76"/>
    </location>
</feature>
<evidence type="ECO:0000256" key="1">
    <source>
        <dbReference type="SAM" id="SignalP"/>
    </source>
</evidence>
<gene>
    <name evidence="2" type="ORF">B0I71DRAFT_132150</name>
</gene>
<dbReference type="EMBL" id="KZ858996">
    <property type="protein sequence ID" value="RDW25688.1"/>
    <property type="molecule type" value="Genomic_DNA"/>
</dbReference>
<keyword evidence="1" id="KW-0732">Signal</keyword>
<name>A0A371C5V1_YARLL</name>
<dbReference type="AlphaFoldDB" id="A0A371C5V1"/>
<reference evidence="2 3" key="1">
    <citation type="submission" date="2018-07" db="EMBL/GenBank/DDBJ databases">
        <title>Draft Genome Assemblies for Five Robust Yarrowia lipolytica Strains Exhibiting High Lipid Production and Pentose Sugar Utilization and Sugar Alcohol Secretion from Undetoxified Lignocellulosic Biomass Hydrolysates.</title>
        <authorList>
            <consortium name="DOE Joint Genome Institute"/>
            <person name="Walker C."/>
            <person name="Ryu S."/>
            <person name="Na H."/>
            <person name="Zane M."/>
            <person name="LaButti K."/>
            <person name="Lipzen A."/>
            <person name="Haridas S."/>
            <person name="Barry K."/>
            <person name="Grigoriev I.V."/>
            <person name="Quarterman J."/>
            <person name="Slininger P."/>
            <person name="Dien B."/>
            <person name="Trinh C.T."/>
        </authorList>
    </citation>
    <scope>NUCLEOTIDE SEQUENCE [LARGE SCALE GENOMIC DNA]</scope>
    <source>
        <strain evidence="2 3">YB392</strain>
    </source>
</reference>
<sequence>MLSLYLFCCSVLLSLLLWLCIYRLKEERVAGNFVGVLLNVLLRMCGSNEHHAPTEILQMAVLLTKILVILSQYQVP</sequence>
<evidence type="ECO:0000313" key="2">
    <source>
        <dbReference type="EMBL" id="RDW25688.1"/>
    </source>
</evidence>
<dbReference type="Proteomes" id="UP000256601">
    <property type="component" value="Unassembled WGS sequence"/>
</dbReference>
<organism evidence="2 3">
    <name type="scientific">Yarrowia lipolytica</name>
    <name type="common">Candida lipolytica</name>
    <dbReference type="NCBI Taxonomy" id="4952"/>
    <lineage>
        <taxon>Eukaryota</taxon>
        <taxon>Fungi</taxon>
        <taxon>Dikarya</taxon>
        <taxon>Ascomycota</taxon>
        <taxon>Saccharomycotina</taxon>
        <taxon>Dipodascomycetes</taxon>
        <taxon>Dipodascales</taxon>
        <taxon>Dipodascales incertae sedis</taxon>
        <taxon>Yarrowia</taxon>
    </lineage>
</organism>
<proteinExistence type="predicted"/>
<protein>
    <submittedName>
        <fullName evidence="2">Uncharacterized protein</fullName>
    </submittedName>
</protein>
<evidence type="ECO:0000313" key="3">
    <source>
        <dbReference type="Proteomes" id="UP000256601"/>
    </source>
</evidence>
<accession>A0A371C5V1</accession>